<dbReference type="AlphaFoldDB" id="A0A318S0T0"/>
<evidence type="ECO:0000313" key="3">
    <source>
        <dbReference type="Proteomes" id="UP000248326"/>
    </source>
</evidence>
<name>A0A318S0T0_9DEIO</name>
<protein>
    <submittedName>
        <fullName evidence="2">SEC-C motif-containing protein</fullName>
    </submittedName>
</protein>
<dbReference type="EMBL" id="QJSX01000024">
    <property type="protein sequence ID" value="PYE49376.1"/>
    <property type="molecule type" value="Genomic_DNA"/>
</dbReference>
<dbReference type="InterPro" id="IPR048469">
    <property type="entry name" value="YchJ-like_M"/>
</dbReference>
<sequence>MRSRYTAYVLRDEAYLLATWHSSTRPARLELRSDETRWIGLDVREVERGGPSDTSGAVTFVARFALGRERHEMREVSTFAREEGRWVYLDGVVARGT</sequence>
<dbReference type="Pfam" id="PF17775">
    <property type="entry name" value="YchJ_M-like"/>
    <property type="match status" value="1"/>
</dbReference>
<keyword evidence="3" id="KW-1185">Reference proteome</keyword>
<accession>A0A318S0T0</accession>
<evidence type="ECO:0000313" key="2">
    <source>
        <dbReference type="EMBL" id="PYE49376.1"/>
    </source>
</evidence>
<evidence type="ECO:0000259" key="1">
    <source>
        <dbReference type="Pfam" id="PF17775"/>
    </source>
</evidence>
<dbReference type="Gene3D" id="3.10.450.50">
    <property type="match status" value="1"/>
</dbReference>
<comment type="caution">
    <text evidence="2">The sequence shown here is derived from an EMBL/GenBank/DDBJ whole genome shotgun (WGS) entry which is preliminary data.</text>
</comment>
<feature type="domain" description="YchJ-like middle NTF2-like" evidence="1">
    <location>
        <begin position="1"/>
        <end position="91"/>
    </location>
</feature>
<dbReference type="Proteomes" id="UP000248326">
    <property type="component" value="Unassembled WGS sequence"/>
</dbReference>
<reference evidence="2 3" key="1">
    <citation type="submission" date="2018-06" db="EMBL/GenBank/DDBJ databases">
        <title>Genomic Encyclopedia of Type Strains, Phase IV (KMG-IV): sequencing the most valuable type-strain genomes for metagenomic binning, comparative biology and taxonomic classification.</title>
        <authorList>
            <person name="Goeker M."/>
        </authorList>
    </citation>
    <scope>NUCLEOTIDE SEQUENCE [LARGE SCALE GENOMIC DNA]</scope>
    <source>
        <strain evidence="2 3">DSM 18048</strain>
    </source>
</reference>
<dbReference type="InterPro" id="IPR032710">
    <property type="entry name" value="NTF2-like_dom_sf"/>
</dbReference>
<proteinExistence type="predicted"/>
<gene>
    <name evidence="2" type="ORF">DES52_12412</name>
</gene>
<dbReference type="SUPFAM" id="SSF54427">
    <property type="entry name" value="NTF2-like"/>
    <property type="match status" value="1"/>
</dbReference>
<organism evidence="2 3">
    <name type="scientific">Deinococcus yavapaiensis KR-236</name>
    <dbReference type="NCBI Taxonomy" id="694435"/>
    <lineage>
        <taxon>Bacteria</taxon>
        <taxon>Thermotogati</taxon>
        <taxon>Deinococcota</taxon>
        <taxon>Deinococci</taxon>
        <taxon>Deinococcales</taxon>
        <taxon>Deinococcaceae</taxon>
        <taxon>Deinococcus</taxon>
    </lineage>
</organism>